<dbReference type="PRINTS" id="PR00081">
    <property type="entry name" value="GDHRDH"/>
</dbReference>
<proteinExistence type="inferred from homology"/>
<dbReference type="AlphaFoldDB" id="A0A1R2BDH1"/>
<dbReference type="SUPFAM" id="SSF51735">
    <property type="entry name" value="NAD(P)-binding Rossmann-fold domains"/>
    <property type="match status" value="1"/>
</dbReference>
<evidence type="ECO:0000259" key="4">
    <source>
        <dbReference type="SMART" id="SM00822"/>
    </source>
</evidence>
<evidence type="ECO:0000256" key="1">
    <source>
        <dbReference type="ARBA" id="ARBA00006484"/>
    </source>
</evidence>
<accession>A0A1R2BDH1</accession>
<dbReference type="InterPro" id="IPR036291">
    <property type="entry name" value="NAD(P)-bd_dom_sf"/>
</dbReference>
<gene>
    <name evidence="5" type="ORF">SteCoe_26175</name>
</gene>
<evidence type="ECO:0000313" key="5">
    <source>
        <dbReference type="EMBL" id="OMJ74828.1"/>
    </source>
</evidence>
<dbReference type="InterPro" id="IPR057326">
    <property type="entry name" value="KR_dom"/>
</dbReference>
<evidence type="ECO:0000313" key="6">
    <source>
        <dbReference type="Proteomes" id="UP000187209"/>
    </source>
</evidence>
<dbReference type="GO" id="GO:0016491">
    <property type="term" value="F:oxidoreductase activity"/>
    <property type="evidence" value="ECO:0007669"/>
    <property type="project" value="UniProtKB-KW"/>
</dbReference>
<evidence type="ECO:0000256" key="2">
    <source>
        <dbReference type="ARBA" id="ARBA00023002"/>
    </source>
</evidence>
<evidence type="ECO:0000256" key="3">
    <source>
        <dbReference type="RuleBase" id="RU000363"/>
    </source>
</evidence>
<comment type="similarity">
    <text evidence="1 3">Belongs to the short-chain dehydrogenases/reductases (SDR) family.</text>
</comment>
<comment type="caution">
    <text evidence="5">The sequence shown here is derived from an EMBL/GenBank/DDBJ whole genome shotgun (WGS) entry which is preliminary data.</text>
</comment>
<name>A0A1R2BDH1_9CILI</name>
<dbReference type="OrthoDB" id="421309at2759"/>
<dbReference type="PRINTS" id="PR00080">
    <property type="entry name" value="SDRFAMILY"/>
</dbReference>
<dbReference type="PANTHER" id="PTHR45024">
    <property type="entry name" value="DEHYDROGENASES, SHORT CHAIN"/>
    <property type="match status" value="1"/>
</dbReference>
<dbReference type="Proteomes" id="UP000187209">
    <property type="component" value="Unassembled WGS sequence"/>
</dbReference>
<protein>
    <recommendedName>
        <fullName evidence="4">Ketoreductase domain-containing protein</fullName>
    </recommendedName>
</protein>
<dbReference type="Gene3D" id="1.10.287.4290">
    <property type="match status" value="1"/>
</dbReference>
<dbReference type="PANTHER" id="PTHR45024:SF2">
    <property type="entry name" value="SCP2 DOMAIN-CONTAINING PROTEIN"/>
    <property type="match status" value="1"/>
</dbReference>
<dbReference type="EMBL" id="MPUH01000726">
    <property type="protein sequence ID" value="OMJ74828.1"/>
    <property type="molecule type" value="Genomic_DNA"/>
</dbReference>
<reference evidence="5 6" key="1">
    <citation type="submission" date="2016-11" db="EMBL/GenBank/DDBJ databases">
        <title>The macronuclear genome of Stentor coeruleus: a giant cell with tiny introns.</title>
        <authorList>
            <person name="Slabodnick M."/>
            <person name="Ruby J.G."/>
            <person name="Reiff S.B."/>
            <person name="Swart E.C."/>
            <person name="Gosai S."/>
            <person name="Prabakaran S."/>
            <person name="Witkowska E."/>
            <person name="Larue G.E."/>
            <person name="Fisher S."/>
            <person name="Freeman R.M."/>
            <person name="Gunawardena J."/>
            <person name="Chu W."/>
            <person name="Stover N.A."/>
            <person name="Gregory B.D."/>
            <person name="Nowacki M."/>
            <person name="Derisi J."/>
            <person name="Roy S.W."/>
            <person name="Marshall W.F."/>
            <person name="Sood P."/>
        </authorList>
    </citation>
    <scope>NUCLEOTIDE SEQUENCE [LARGE SCALE GENOMIC DNA]</scope>
    <source>
        <strain evidence="5">WM001</strain>
    </source>
</reference>
<keyword evidence="6" id="KW-1185">Reference proteome</keyword>
<feature type="domain" description="Ketoreductase" evidence="4">
    <location>
        <begin position="10"/>
        <end position="198"/>
    </location>
</feature>
<organism evidence="5 6">
    <name type="scientific">Stentor coeruleus</name>
    <dbReference type="NCBI Taxonomy" id="5963"/>
    <lineage>
        <taxon>Eukaryota</taxon>
        <taxon>Sar</taxon>
        <taxon>Alveolata</taxon>
        <taxon>Ciliophora</taxon>
        <taxon>Postciliodesmatophora</taxon>
        <taxon>Heterotrichea</taxon>
        <taxon>Heterotrichida</taxon>
        <taxon>Stentoridae</taxon>
        <taxon>Stentor</taxon>
    </lineage>
</organism>
<dbReference type="SMART" id="SM00822">
    <property type="entry name" value="PKS_KR"/>
    <property type="match status" value="1"/>
</dbReference>
<dbReference type="Pfam" id="PF00106">
    <property type="entry name" value="adh_short"/>
    <property type="match status" value="1"/>
</dbReference>
<dbReference type="Gene3D" id="3.40.50.720">
    <property type="entry name" value="NAD(P)-binding Rossmann-like Domain"/>
    <property type="match status" value="1"/>
</dbReference>
<keyword evidence="2" id="KW-0560">Oxidoreductase</keyword>
<dbReference type="PROSITE" id="PS00061">
    <property type="entry name" value="ADH_SHORT"/>
    <property type="match status" value="1"/>
</dbReference>
<dbReference type="InterPro" id="IPR020904">
    <property type="entry name" value="Sc_DH/Rdtase_CS"/>
</dbReference>
<sequence length="306" mass="33661">MAGRLRFDNRVVVITGAGSGLGKAYALEFAKRGAKVVVNDLGCSLSGEGSSHGPADSTVAEIKQTGGIAFPNYDSAEFGDKIIKAALDHFGRVDIIINNAGVLRDNSMVKITEKDWDTVQRFHLKTTFSVTKSAWNHMKNQRYGRIINTSSGAGLYGNFGQVNYSSAKMGIHGFTQSLAKEGEKHNIKINTIAPIGASRMTSSIFTKDILEMLSADKIVPLIICLAHENCSDNGALFETSGGWVTKLRWQRGKGTFFSKNFTAEDIEKHWVEINSFEHCDYPRNGNETFQKVLTLMEEANFPKPKI</sequence>
<dbReference type="InterPro" id="IPR002347">
    <property type="entry name" value="SDR_fam"/>
</dbReference>
<dbReference type="CDD" id="cd05353">
    <property type="entry name" value="hydroxyacyl-CoA-like_DH_SDR_c-like"/>
    <property type="match status" value="1"/>
</dbReference>
<dbReference type="InterPro" id="IPR051687">
    <property type="entry name" value="Peroxisomal_Beta-Oxidation"/>
</dbReference>